<evidence type="ECO:0000256" key="2">
    <source>
        <dbReference type="SAM" id="Phobius"/>
    </source>
</evidence>
<dbReference type="InterPro" id="IPR018650">
    <property type="entry name" value="STSV1_Orf64"/>
</dbReference>
<dbReference type="EMBL" id="LQBK01000002">
    <property type="protein sequence ID" value="KUG62094.1"/>
    <property type="molecule type" value="Genomic_DNA"/>
</dbReference>
<keyword evidence="2" id="KW-1133">Transmembrane helix</keyword>
<dbReference type="Pfam" id="PF09852">
    <property type="entry name" value="DUF2079"/>
    <property type="match status" value="1"/>
</dbReference>
<comment type="caution">
    <text evidence="3">The sequence shown here is derived from an EMBL/GenBank/DDBJ whole genome shotgun (WGS) entry which is preliminary data.</text>
</comment>
<protein>
    <recommendedName>
        <fullName evidence="5">DUF2079 domain-containing protein</fullName>
    </recommendedName>
</protein>
<evidence type="ECO:0000313" key="3">
    <source>
        <dbReference type="EMBL" id="KUG62094.1"/>
    </source>
</evidence>
<evidence type="ECO:0000313" key="4">
    <source>
        <dbReference type="Proteomes" id="UP000053512"/>
    </source>
</evidence>
<evidence type="ECO:0000256" key="1">
    <source>
        <dbReference type="SAM" id="MobiDB-lite"/>
    </source>
</evidence>
<dbReference type="AlphaFoldDB" id="A0A0W8IQB4"/>
<accession>A0A0W8IQB4</accession>
<dbReference type="eggNOG" id="COG3463">
    <property type="taxonomic scope" value="Bacteria"/>
</dbReference>
<dbReference type="STRING" id="136273.GY22_06080"/>
<feature type="transmembrane region" description="Helical" evidence="2">
    <location>
        <begin position="280"/>
        <end position="298"/>
    </location>
</feature>
<feature type="transmembrane region" description="Helical" evidence="2">
    <location>
        <begin position="346"/>
        <end position="365"/>
    </location>
</feature>
<keyword evidence="2" id="KW-0812">Transmembrane</keyword>
<evidence type="ECO:0008006" key="5">
    <source>
        <dbReference type="Google" id="ProtNLM"/>
    </source>
</evidence>
<keyword evidence="2" id="KW-0472">Membrane</keyword>
<feature type="transmembrane region" description="Helical" evidence="2">
    <location>
        <begin position="151"/>
        <end position="170"/>
    </location>
</feature>
<feature type="transmembrane region" description="Helical" evidence="2">
    <location>
        <begin position="243"/>
        <end position="268"/>
    </location>
</feature>
<proteinExistence type="predicted"/>
<name>A0A0W8IQB4_KOCRO</name>
<dbReference type="Proteomes" id="UP000053512">
    <property type="component" value="Unassembled WGS sequence"/>
</dbReference>
<feature type="transmembrane region" description="Helical" evidence="2">
    <location>
        <begin position="176"/>
        <end position="196"/>
    </location>
</feature>
<feature type="transmembrane region" description="Helical" evidence="2">
    <location>
        <begin position="46"/>
        <end position="65"/>
    </location>
</feature>
<organism evidence="3 4">
    <name type="scientific">Kocuria rosea subsp. polaris</name>
    <dbReference type="NCBI Taxonomy" id="136273"/>
    <lineage>
        <taxon>Bacteria</taxon>
        <taxon>Bacillati</taxon>
        <taxon>Actinomycetota</taxon>
        <taxon>Actinomycetes</taxon>
        <taxon>Micrococcales</taxon>
        <taxon>Micrococcaceae</taxon>
        <taxon>Kocuria</taxon>
    </lineage>
</organism>
<reference evidence="4" key="1">
    <citation type="submission" date="2015-12" db="EMBL/GenBank/DDBJ databases">
        <authorList>
            <person name="Nair G.R."/>
            <person name="Kaur G."/>
            <person name="Mayilraj S."/>
        </authorList>
    </citation>
    <scope>NUCLEOTIDE SEQUENCE [LARGE SCALE GENOMIC DNA]</scope>
    <source>
        <strain evidence="4">CD08_4</strain>
    </source>
</reference>
<gene>
    <name evidence="3" type="ORF">AVL61_03200</name>
</gene>
<feature type="transmembrane region" description="Helical" evidence="2">
    <location>
        <begin position="305"/>
        <end position="326"/>
    </location>
</feature>
<sequence length="502" mass="52831">MAVLSDGAAPVRAGRPATEEAMPATALRRPAVPTPPPAPLTGRARLVPLGVGLLVLVLYLWWSLLQWHRWEVPSWDLGIFTQLAKSYAAGDGPLVHIKGHGANLLGDHFHPILVLLGPVYALFPSALTLLVVQDLLVAVSAWALTRFAVRALGAAPGAALGLAYGLSFGLQAAVAVQFHEVAFALPLLVLALGSLVERRWTAAALWAAPVAFVKEDLGVTVAVLGLVLAGRAHREAGGDRRPVLLGLGLAGWGAAWSVLAVTVVLPALSPDGRFAYADRLDLAAAAADPVGALVSLVVPGQKALTWLTVLAVGAVVVVRSPLALVALPTLVWRMLSPNHGYWGTGWHYSAVLMPIVLVALLDAVLRLRGGRLRRLGRAAPALALVVALLLVPGRPLADLVDPAAYRPDPRAEAKAAVVTAVPEGASVATDLTLLHHLVPRAQVHWLGNEGDPAPEYVVVDRLGTAWGGNPPGDVADWSRQRYGAGYAVVRDEKHLVVVRRRG</sequence>
<feature type="region of interest" description="Disordered" evidence="1">
    <location>
        <begin position="1"/>
        <end position="34"/>
    </location>
</feature>
<feature type="transmembrane region" description="Helical" evidence="2">
    <location>
        <begin position="119"/>
        <end position="144"/>
    </location>
</feature>